<keyword evidence="3" id="KW-1185">Reference proteome</keyword>
<organism evidence="2 3">
    <name type="scientific">Parvularcula bermudensis (strain ATCC BAA-594 / HTCC2503 / KCTC 12087)</name>
    <dbReference type="NCBI Taxonomy" id="314260"/>
    <lineage>
        <taxon>Bacteria</taxon>
        <taxon>Pseudomonadati</taxon>
        <taxon>Pseudomonadota</taxon>
        <taxon>Alphaproteobacteria</taxon>
        <taxon>Parvularculales</taxon>
        <taxon>Parvularculaceae</taxon>
        <taxon>Parvularcula</taxon>
    </lineage>
</organism>
<proteinExistence type="predicted"/>
<sequence length="26" mass="2880">MIAHDRLSHSKAESASLHFDKMGLTP</sequence>
<accession>E0TDW1</accession>
<name>E0TDW1_PARBH</name>
<dbReference type="STRING" id="314260.PB2503_11829"/>
<dbReference type="HOGENOM" id="CLU_3416925_0_0_5"/>
<dbReference type="EMBL" id="CP002156">
    <property type="protein sequence ID" value="ADM10410.1"/>
    <property type="molecule type" value="Genomic_DNA"/>
</dbReference>
<protein>
    <submittedName>
        <fullName evidence="2">Uncharacterized protein</fullName>
    </submittedName>
</protein>
<feature type="compositionally biased region" description="Basic and acidic residues" evidence="1">
    <location>
        <begin position="1"/>
        <end position="12"/>
    </location>
</feature>
<evidence type="ECO:0000313" key="2">
    <source>
        <dbReference type="EMBL" id="ADM10410.1"/>
    </source>
</evidence>
<feature type="region of interest" description="Disordered" evidence="1">
    <location>
        <begin position="1"/>
        <end position="26"/>
    </location>
</feature>
<evidence type="ECO:0000256" key="1">
    <source>
        <dbReference type="SAM" id="MobiDB-lite"/>
    </source>
</evidence>
<reference evidence="3" key="1">
    <citation type="submission" date="2010-08" db="EMBL/GenBank/DDBJ databases">
        <title>Genome sequence of Parvularcula bermudensis HTCC2503.</title>
        <authorList>
            <person name="Kang D.-M."/>
            <person name="Oh H.-M."/>
            <person name="Cho J.-C."/>
        </authorList>
    </citation>
    <scope>NUCLEOTIDE SEQUENCE [LARGE SCALE GENOMIC DNA]</scope>
    <source>
        <strain evidence="3">ATCC BAA-594 / HTCC2503 / KCTC 12087</strain>
    </source>
</reference>
<dbReference type="KEGG" id="pbr:PB2503_11829"/>
<dbReference type="Proteomes" id="UP000001302">
    <property type="component" value="Chromosome"/>
</dbReference>
<gene>
    <name evidence="2" type="ordered locus">PB2503_11829</name>
</gene>
<dbReference type="AlphaFoldDB" id="E0TDW1"/>
<reference evidence="2 3" key="2">
    <citation type="journal article" date="2011" name="J. Bacteriol.">
        <title>Complete genome sequence of strain HTCC2503T of Parvularcula bermudensis, the type species of the order "Parvularculales" in the class Alphaproteobacteria.</title>
        <authorList>
            <person name="Oh H.M."/>
            <person name="Kang I."/>
            <person name="Vergin K.L."/>
            <person name="Kang D."/>
            <person name="Rhee K.H."/>
            <person name="Giovannoni S.J."/>
            <person name="Cho J.C."/>
        </authorList>
    </citation>
    <scope>NUCLEOTIDE SEQUENCE [LARGE SCALE GENOMIC DNA]</scope>
    <source>
        <strain evidence="3">ATCC BAA-594 / HTCC2503 / KCTC 12087</strain>
    </source>
</reference>
<evidence type="ECO:0000313" key="3">
    <source>
        <dbReference type="Proteomes" id="UP000001302"/>
    </source>
</evidence>